<evidence type="ECO:0000256" key="3">
    <source>
        <dbReference type="ARBA" id="ARBA00022670"/>
    </source>
</evidence>
<keyword evidence="7 8" id="KW-0472">Membrane</keyword>
<feature type="transmembrane region" description="Helical" evidence="8">
    <location>
        <begin position="68"/>
        <end position="89"/>
    </location>
</feature>
<dbReference type="PANTHER" id="PTHR43066">
    <property type="entry name" value="RHOMBOID-RELATED PROTEIN"/>
    <property type="match status" value="1"/>
</dbReference>
<dbReference type="EMBL" id="BIMR01000188">
    <property type="protein sequence ID" value="GCE77236.1"/>
    <property type="molecule type" value="Genomic_DNA"/>
</dbReference>
<keyword evidence="3" id="KW-0645">Protease</keyword>
<evidence type="ECO:0000256" key="4">
    <source>
        <dbReference type="ARBA" id="ARBA00022692"/>
    </source>
</evidence>
<evidence type="ECO:0000259" key="9">
    <source>
        <dbReference type="Pfam" id="PF01694"/>
    </source>
</evidence>
<evidence type="ECO:0000313" key="10">
    <source>
        <dbReference type="EMBL" id="GCE77236.1"/>
    </source>
</evidence>
<protein>
    <recommendedName>
        <fullName evidence="9">Peptidase S54 rhomboid domain-containing protein</fullName>
    </recommendedName>
</protein>
<dbReference type="Pfam" id="PF01694">
    <property type="entry name" value="Rhomboid"/>
    <property type="match status" value="1"/>
</dbReference>
<keyword evidence="4 8" id="KW-0812">Transmembrane</keyword>
<evidence type="ECO:0000256" key="6">
    <source>
        <dbReference type="ARBA" id="ARBA00022989"/>
    </source>
</evidence>
<dbReference type="RefSeq" id="WP_130781838.1">
    <property type="nucleotide sequence ID" value="NZ_BIMR01000188.1"/>
</dbReference>
<proteinExistence type="inferred from homology"/>
<dbReference type="GO" id="GO:0004252">
    <property type="term" value="F:serine-type endopeptidase activity"/>
    <property type="evidence" value="ECO:0007669"/>
    <property type="project" value="InterPro"/>
</dbReference>
<reference evidence="10 11" key="1">
    <citation type="submission" date="2019-01" db="EMBL/GenBank/DDBJ databases">
        <title>Draft genome sequence of Cellulomonas takizawaensis strain TKZ-21.</title>
        <authorList>
            <person name="Yamamura H."/>
            <person name="Hayashi T."/>
            <person name="Hamada M."/>
            <person name="Serisawa Y."/>
            <person name="Matsuyama K."/>
            <person name="Nakagawa Y."/>
            <person name="Otoguro M."/>
            <person name="Yanagida F."/>
            <person name="Hayakawa M."/>
        </authorList>
    </citation>
    <scope>NUCLEOTIDE SEQUENCE [LARGE SCALE GENOMIC DNA]</scope>
    <source>
        <strain evidence="10 11">NBRC12680</strain>
    </source>
</reference>
<accession>A0A402DT40</accession>
<dbReference type="InterPro" id="IPR022764">
    <property type="entry name" value="Peptidase_S54_rhomboid_dom"/>
</dbReference>
<organism evidence="10 11">
    <name type="scientific">Cellulomonas biazotea</name>
    <dbReference type="NCBI Taxonomy" id="1709"/>
    <lineage>
        <taxon>Bacteria</taxon>
        <taxon>Bacillati</taxon>
        <taxon>Actinomycetota</taxon>
        <taxon>Actinomycetes</taxon>
        <taxon>Micrococcales</taxon>
        <taxon>Cellulomonadaceae</taxon>
        <taxon>Cellulomonas</taxon>
    </lineage>
</organism>
<keyword evidence="11" id="KW-1185">Reference proteome</keyword>
<sequence>MTLPTPSATGPATPWGTRRPWGTVVGGVVVAVLGVVALLVPSVLAALERDPAAIADGQWWRPLTAMLVQAWWLQYAFNLAGLLLVGWAVERRWGTGRWLVAAVGGGLVAALVLTVAVPDLVDSGTSDAVGALIGFLVVRSWREHVSPPFVPAVYAVFWLPYVLLTGLGVGYAVAGPVASMVVAVVTAEARRTGGHRPRTATLVLAVVTAVVLSALLDGHGIGLAAGLLAGALLPPVRRDDVPRPEAG</sequence>
<name>A0A402DT40_9CELL</name>
<dbReference type="SUPFAM" id="SSF144091">
    <property type="entry name" value="Rhomboid-like"/>
    <property type="match status" value="1"/>
</dbReference>
<gene>
    <name evidence="10" type="ORF">CBZ_22920</name>
</gene>
<feature type="transmembrane region" description="Helical" evidence="8">
    <location>
        <begin position="161"/>
        <end position="187"/>
    </location>
</feature>
<dbReference type="PANTHER" id="PTHR43066:SF1">
    <property type="entry name" value="RHOMBOID PROTEIN 2"/>
    <property type="match status" value="1"/>
</dbReference>
<keyword evidence="5" id="KW-0378">Hydrolase</keyword>
<comment type="caution">
    <text evidence="10">The sequence shown here is derived from an EMBL/GenBank/DDBJ whole genome shotgun (WGS) entry which is preliminary data.</text>
</comment>
<evidence type="ECO:0000256" key="1">
    <source>
        <dbReference type="ARBA" id="ARBA00004141"/>
    </source>
</evidence>
<dbReference type="Gene3D" id="1.20.1540.10">
    <property type="entry name" value="Rhomboid-like"/>
    <property type="match status" value="1"/>
</dbReference>
<evidence type="ECO:0000256" key="7">
    <source>
        <dbReference type="ARBA" id="ARBA00023136"/>
    </source>
</evidence>
<dbReference type="OrthoDB" id="3390953at2"/>
<evidence type="ECO:0000256" key="8">
    <source>
        <dbReference type="SAM" id="Phobius"/>
    </source>
</evidence>
<dbReference type="InterPro" id="IPR035952">
    <property type="entry name" value="Rhomboid-like_sf"/>
</dbReference>
<dbReference type="GO" id="GO:0016020">
    <property type="term" value="C:membrane"/>
    <property type="evidence" value="ECO:0007669"/>
    <property type="project" value="UniProtKB-SubCell"/>
</dbReference>
<feature type="domain" description="Peptidase S54 rhomboid" evidence="9">
    <location>
        <begin position="57"/>
        <end position="169"/>
    </location>
</feature>
<dbReference type="Proteomes" id="UP000289954">
    <property type="component" value="Unassembled WGS sequence"/>
</dbReference>
<keyword evidence="6 8" id="KW-1133">Transmembrane helix</keyword>
<dbReference type="GO" id="GO:0006508">
    <property type="term" value="P:proteolysis"/>
    <property type="evidence" value="ECO:0007669"/>
    <property type="project" value="UniProtKB-KW"/>
</dbReference>
<evidence type="ECO:0000256" key="2">
    <source>
        <dbReference type="ARBA" id="ARBA00009045"/>
    </source>
</evidence>
<dbReference type="AlphaFoldDB" id="A0A402DT40"/>
<feature type="transmembrane region" description="Helical" evidence="8">
    <location>
        <begin position="199"/>
        <end position="232"/>
    </location>
</feature>
<evidence type="ECO:0000313" key="11">
    <source>
        <dbReference type="Proteomes" id="UP000289954"/>
    </source>
</evidence>
<feature type="transmembrane region" description="Helical" evidence="8">
    <location>
        <begin position="20"/>
        <end position="47"/>
    </location>
</feature>
<feature type="transmembrane region" description="Helical" evidence="8">
    <location>
        <begin position="95"/>
        <end position="117"/>
    </location>
</feature>
<evidence type="ECO:0000256" key="5">
    <source>
        <dbReference type="ARBA" id="ARBA00022801"/>
    </source>
</evidence>
<comment type="subcellular location">
    <subcellularLocation>
        <location evidence="1">Membrane</location>
        <topology evidence="1">Multi-pass membrane protein</topology>
    </subcellularLocation>
</comment>
<comment type="similarity">
    <text evidence="2">Belongs to the peptidase S54 family.</text>
</comment>